<proteinExistence type="inferred from homology"/>
<dbReference type="InterPro" id="IPR020084">
    <property type="entry name" value="NUDIX_hydrolase_CS"/>
</dbReference>
<sequence length="151" mass="16678">MQNAKKADDFPGPCPQCGRYRTPSPTVDAVIHDPEQGVVLVRRKNPPLGWALPGGFVDYGECVEHAAMREAKEETGLDVDLTGLLGVYSDPERDTRMHTISTVFTARARNPETISGGDDALEAKFFPLDALPGDIAFDHRRILDDFIARRK</sequence>
<reference evidence="4" key="1">
    <citation type="submission" date="2016-04" db="EMBL/GenBank/DDBJ databases">
        <authorList>
            <person name="Evans L.H."/>
            <person name="Alamgir A."/>
            <person name="Owens N."/>
            <person name="Weber N.D."/>
            <person name="Virtaneva K."/>
            <person name="Barbian K."/>
            <person name="Babar A."/>
            <person name="Rosenke K."/>
        </authorList>
    </citation>
    <scope>NUCLEOTIDE SEQUENCE</scope>
    <source>
        <strain evidence="4">86</strain>
    </source>
</reference>
<organism evidence="4">
    <name type="scientific">uncultured delta proteobacterium</name>
    <dbReference type="NCBI Taxonomy" id="34034"/>
    <lineage>
        <taxon>Bacteria</taxon>
        <taxon>Deltaproteobacteria</taxon>
        <taxon>environmental samples</taxon>
    </lineage>
</organism>
<evidence type="ECO:0000313" key="4">
    <source>
        <dbReference type="EMBL" id="SBV90466.1"/>
    </source>
</evidence>
<dbReference type="AlphaFoldDB" id="A0A212ITC1"/>
<accession>A0A212ITC1</accession>
<dbReference type="GO" id="GO:0016787">
    <property type="term" value="F:hydrolase activity"/>
    <property type="evidence" value="ECO:0007669"/>
    <property type="project" value="UniProtKB-KW"/>
</dbReference>
<dbReference type="SUPFAM" id="SSF55811">
    <property type="entry name" value="Nudix"/>
    <property type="match status" value="1"/>
</dbReference>
<dbReference type="PANTHER" id="PTHR43736:SF1">
    <property type="entry name" value="DIHYDRONEOPTERIN TRIPHOSPHATE DIPHOSPHATASE"/>
    <property type="match status" value="1"/>
</dbReference>
<dbReference type="EMBL" id="FLUQ01000001">
    <property type="protein sequence ID" value="SBV90466.1"/>
    <property type="molecule type" value="Genomic_DNA"/>
</dbReference>
<name>A0A212ITC1_9DELT</name>
<evidence type="ECO:0000256" key="1">
    <source>
        <dbReference type="ARBA" id="ARBA00022801"/>
    </source>
</evidence>
<dbReference type="InterPro" id="IPR015797">
    <property type="entry name" value="NUDIX_hydrolase-like_dom_sf"/>
</dbReference>
<keyword evidence="1 2" id="KW-0378">Hydrolase</keyword>
<dbReference type="PANTHER" id="PTHR43736">
    <property type="entry name" value="ADP-RIBOSE PYROPHOSPHATASE"/>
    <property type="match status" value="1"/>
</dbReference>
<dbReference type="PROSITE" id="PS51462">
    <property type="entry name" value="NUDIX"/>
    <property type="match status" value="1"/>
</dbReference>
<protein>
    <submittedName>
        <fullName evidence="4">NUDIX hydrolase</fullName>
    </submittedName>
</protein>
<dbReference type="Gene3D" id="3.90.79.10">
    <property type="entry name" value="Nucleoside Triphosphate Pyrophosphohydrolase"/>
    <property type="match status" value="1"/>
</dbReference>
<dbReference type="PROSITE" id="PS00893">
    <property type="entry name" value="NUDIX_BOX"/>
    <property type="match status" value="1"/>
</dbReference>
<dbReference type="PRINTS" id="PR00502">
    <property type="entry name" value="NUDIXFAMILY"/>
</dbReference>
<evidence type="ECO:0000259" key="3">
    <source>
        <dbReference type="PROSITE" id="PS51462"/>
    </source>
</evidence>
<feature type="domain" description="Nudix hydrolase" evidence="3">
    <location>
        <begin position="22"/>
        <end position="148"/>
    </location>
</feature>
<dbReference type="CDD" id="cd18873">
    <property type="entry name" value="NUDIX_NadM_like"/>
    <property type="match status" value="1"/>
</dbReference>
<evidence type="ECO:0000256" key="2">
    <source>
        <dbReference type="RuleBase" id="RU003476"/>
    </source>
</evidence>
<dbReference type="InterPro" id="IPR020476">
    <property type="entry name" value="Nudix_hydrolase"/>
</dbReference>
<comment type="similarity">
    <text evidence="2">Belongs to the Nudix hydrolase family.</text>
</comment>
<gene>
    <name evidence="4" type="ORF">KL86DPRO_10033</name>
</gene>
<dbReference type="InterPro" id="IPR000086">
    <property type="entry name" value="NUDIX_hydrolase_dom"/>
</dbReference>
<dbReference type="Pfam" id="PF00293">
    <property type="entry name" value="NUDIX"/>
    <property type="match status" value="1"/>
</dbReference>